<organism evidence="1 2">
    <name type="scientific">Akanthomyces lecanii RCEF 1005</name>
    <dbReference type="NCBI Taxonomy" id="1081108"/>
    <lineage>
        <taxon>Eukaryota</taxon>
        <taxon>Fungi</taxon>
        <taxon>Dikarya</taxon>
        <taxon>Ascomycota</taxon>
        <taxon>Pezizomycotina</taxon>
        <taxon>Sordariomycetes</taxon>
        <taxon>Hypocreomycetidae</taxon>
        <taxon>Hypocreales</taxon>
        <taxon>Cordycipitaceae</taxon>
        <taxon>Akanthomyces</taxon>
        <taxon>Cordyceps confragosa</taxon>
    </lineage>
</organism>
<gene>
    <name evidence="1" type="ORF">LEL_10709</name>
</gene>
<reference evidence="1 2" key="1">
    <citation type="journal article" date="2016" name="Genome Biol. Evol.">
        <title>Divergent and convergent evolution of fungal pathogenicity.</title>
        <authorList>
            <person name="Shang Y."/>
            <person name="Xiao G."/>
            <person name="Zheng P."/>
            <person name="Cen K."/>
            <person name="Zhan S."/>
            <person name="Wang C."/>
        </authorList>
    </citation>
    <scope>NUCLEOTIDE SEQUENCE [LARGE SCALE GENOMIC DNA]</scope>
    <source>
        <strain evidence="1 2">RCEF 1005</strain>
    </source>
</reference>
<name>A0A167V9G9_CORDF</name>
<evidence type="ECO:0000313" key="1">
    <source>
        <dbReference type="EMBL" id="OAA62373.1"/>
    </source>
</evidence>
<dbReference type="Proteomes" id="UP000076881">
    <property type="component" value="Unassembled WGS sequence"/>
</dbReference>
<proteinExistence type="predicted"/>
<accession>A0A167V9G9</accession>
<protein>
    <submittedName>
        <fullName evidence="1">Uncharacterized protein</fullName>
    </submittedName>
</protein>
<sequence length="76" mass="8262">MHSPTPIKFGHWLHDSGAGYLLRRVPWAARLPGLAPPRSAVTAVLYLDAFAGLTCRLVQGRRIQNSARAQIVRGGS</sequence>
<keyword evidence="2" id="KW-1185">Reference proteome</keyword>
<dbReference type="AlphaFoldDB" id="A0A167V9G9"/>
<dbReference type="EMBL" id="AZHF01000017">
    <property type="protein sequence ID" value="OAA62373.1"/>
    <property type="molecule type" value="Genomic_DNA"/>
</dbReference>
<evidence type="ECO:0000313" key="2">
    <source>
        <dbReference type="Proteomes" id="UP000076881"/>
    </source>
</evidence>
<comment type="caution">
    <text evidence="1">The sequence shown here is derived from an EMBL/GenBank/DDBJ whole genome shotgun (WGS) entry which is preliminary data.</text>
</comment>